<dbReference type="GO" id="GO:0051879">
    <property type="term" value="F:Hsp90 protein binding"/>
    <property type="evidence" value="ECO:0007669"/>
    <property type="project" value="TreeGrafter"/>
</dbReference>
<accession>A0AAJ7PDG7</accession>
<organism evidence="1 2">
    <name type="scientific">Lates calcarifer</name>
    <name type="common">Barramundi</name>
    <name type="synonym">Holocentrus calcarifer</name>
    <dbReference type="NCBI Taxonomy" id="8187"/>
    <lineage>
        <taxon>Eukaryota</taxon>
        <taxon>Metazoa</taxon>
        <taxon>Chordata</taxon>
        <taxon>Craniata</taxon>
        <taxon>Vertebrata</taxon>
        <taxon>Euteleostomi</taxon>
        <taxon>Actinopterygii</taxon>
        <taxon>Neopterygii</taxon>
        <taxon>Teleostei</taxon>
        <taxon>Neoteleostei</taxon>
        <taxon>Acanthomorphata</taxon>
        <taxon>Carangaria</taxon>
        <taxon>Carangaria incertae sedis</taxon>
        <taxon>Centropomidae</taxon>
        <taxon>Lates</taxon>
    </lineage>
</organism>
<dbReference type="InterPro" id="IPR019399">
    <property type="entry name" value="Parkin_co-regulated_protein"/>
</dbReference>
<dbReference type="RefSeq" id="XP_018519118.1">
    <property type="nucleotide sequence ID" value="XM_018663602.2"/>
</dbReference>
<dbReference type="GO" id="GO:0043005">
    <property type="term" value="C:neuron projection"/>
    <property type="evidence" value="ECO:0007669"/>
    <property type="project" value="TreeGrafter"/>
</dbReference>
<name>A0AAJ7PDG7_LATCA</name>
<dbReference type="AlphaFoldDB" id="A0AAJ7PDG7"/>
<dbReference type="GeneID" id="108874978"/>
<dbReference type="Pfam" id="PF10274">
    <property type="entry name" value="ParcG"/>
    <property type="match status" value="2"/>
</dbReference>
<dbReference type="PANTHER" id="PTHR21207:SF2">
    <property type="entry name" value="PARKIN COREGULATED GENE PROTEIN"/>
    <property type="match status" value="1"/>
</dbReference>
<dbReference type="GO" id="GO:0031982">
    <property type="term" value="C:vesicle"/>
    <property type="evidence" value="ECO:0007669"/>
    <property type="project" value="TreeGrafter"/>
</dbReference>
<sequence length="218" mass="24214">MLKNKTELKTQGFTVKATMRNSVVVGPPAAGAFRERPSKPTTFRKFYERGEFPMALEHDTKGNRIAWKVGALPFDALNTRNRQVICTTLKVLQHLVMSGDMVGEALVPYYRQILPILNIFKNMNTYSRAACVCSPWAAAGGWAEQSRAEMSGLAPGTHLHLGTSSCWRQPSLAPIHPRLLERLSPSGDVHGCRCVHASASVFFVWQVRQDVASVCFVR</sequence>
<evidence type="ECO:0000313" key="2">
    <source>
        <dbReference type="RefSeq" id="XP_018519118.1"/>
    </source>
</evidence>
<dbReference type="PANTHER" id="PTHR21207">
    <property type="entry name" value="PARKIN COREGULATED GENE PROTEIN PARK2 COREGULATED"/>
    <property type="match status" value="1"/>
</dbReference>
<dbReference type="CTD" id="135138"/>
<dbReference type="GO" id="GO:0005829">
    <property type="term" value="C:cytosol"/>
    <property type="evidence" value="ECO:0007669"/>
    <property type="project" value="TreeGrafter"/>
</dbReference>
<protein>
    <submittedName>
        <fullName evidence="2">Parkin coregulated gene protein isoform X3</fullName>
    </submittedName>
</protein>
<dbReference type="Proteomes" id="UP000694890">
    <property type="component" value="Linkage group LG19"/>
</dbReference>
<gene>
    <name evidence="2" type="primary">pacrg</name>
</gene>
<dbReference type="GO" id="GO:0030544">
    <property type="term" value="F:Hsp70 protein binding"/>
    <property type="evidence" value="ECO:0007669"/>
    <property type="project" value="TreeGrafter"/>
</dbReference>
<proteinExistence type="predicted"/>
<evidence type="ECO:0000313" key="1">
    <source>
        <dbReference type="Proteomes" id="UP000694890"/>
    </source>
</evidence>
<reference evidence="2" key="1">
    <citation type="submission" date="2025-08" db="UniProtKB">
        <authorList>
            <consortium name="RefSeq"/>
        </authorList>
    </citation>
    <scope>IDENTIFICATION</scope>
    <source>
        <tissue evidence="2">Brain</tissue>
    </source>
</reference>